<dbReference type="GO" id="GO:0005524">
    <property type="term" value="F:ATP binding"/>
    <property type="evidence" value="ECO:0007669"/>
    <property type="project" value="UniProtKB-KW"/>
</dbReference>
<keyword evidence="6" id="KW-0547">Nucleotide-binding</keyword>
<dbReference type="GO" id="GO:0007234">
    <property type="term" value="P:osmosensory signaling via phosphorelay pathway"/>
    <property type="evidence" value="ECO:0007669"/>
    <property type="project" value="TreeGrafter"/>
</dbReference>
<dbReference type="InterPro" id="IPR003661">
    <property type="entry name" value="HisK_dim/P_dom"/>
</dbReference>
<dbReference type="InterPro" id="IPR005467">
    <property type="entry name" value="His_kinase_dom"/>
</dbReference>
<reference evidence="13 14" key="1">
    <citation type="submission" date="2019-04" db="EMBL/GenBank/DDBJ databases">
        <title>Natronospirillum operosus gen. nov., sp. nov., a haloalkaliphilic satellite isolated from decaying biomass of laboratory culture of cyanobacterium Geitlerinema sp. and proposal of Natronospirillaceae fam. nov. and Saccharospirillaceae fam. nov.</title>
        <authorList>
            <person name="Kevbrin V."/>
            <person name="Boltyanskaya Y."/>
            <person name="Koziaeva V."/>
            <person name="Grouzdev D.S."/>
            <person name="Park M."/>
            <person name="Cho J."/>
        </authorList>
    </citation>
    <scope>NUCLEOTIDE SEQUENCE [LARGE SCALE GENOMIC DNA]</scope>
    <source>
        <strain evidence="13 14">G-116</strain>
    </source>
</reference>
<keyword evidence="8" id="KW-0067">ATP-binding</keyword>
<proteinExistence type="predicted"/>
<dbReference type="InterPro" id="IPR004358">
    <property type="entry name" value="Sig_transdc_His_kin-like_C"/>
</dbReference>
<evidence type="ECO:0000256" key="3">
    <source>
        <dbReference type="ARBA" id="ARBA00012438"/>
    </source>
</evidence>
<dbReference type="Gene3D" id="3.30.565.10">
    <property type="entry name" value="Histidine kinase-like ATPase, C-terminal domain"/>
    <property type="match status" value="1"/>
</dbReference>
<dbReference type="SUPFAM" id="SSF47384">
    <property type="entry name" value="Homodimeric domain of signal transducing histidine kinase"/>
    <property type="match status" value="1"/>
</dbReference>
<feature type="transmembrane region" description="Helical" evidence="10">
    <location>
        <begin position="169"/>
        <end position="187"/>
    </location>
</feature>
<evidence type="ECO:0000313" key="14">
    <source>
        <dbReference type="Proteomes" id="UP000297475"/>
    </source>
</evidence>
<dbReference type="Proteomes" id="UP000297475">
    <property type="component" value="Unassembled WGS sequence"/>
</dbReference>
<gene>
    <name evidence="13" type="ORF">E4656_19060</name>
</gene>
<dbReference type="Pfam" id="PF00512">
    <property type="entry name" value="HisKA"/>
    <property type="match status" value="1"/>
</dbReference>
<dbReference type="PANTHER" id="PTHR42878:SF7">
    <property type="entry name" value="SENSOR HISTIDINE KINASE GLRK"/>
    <property type="match status" value="1"/>
</dbReference>
<dbReference type="InterPro" id="IPR050351">
    <property type="entry name" value="BphY/WalK/GraS-like"/>
</dbReference>
<dbReference type="GO" id="GO:0016020">
    <property type="term" value="C:membrane"/>
    <property type="evidence" value="ECO:0007669"/>
    <property type="project" value="UniProtKB-SubCell"/>
</dbReference>
<keyword evidence="10" id="KW-0812">Transmembrane</keyword>
<comment type="catalytic activity">
    <reaction evidence="1">
        <text>ATP + protein L-histidine = ADP + protein N-phospho-L-histidine.</text>
        <dbReference type="EC" id="2.7.13.3"/>
    </reaction>
</comment>
<dbReference type="PROSITE" id="PS50109">
    <property type="entry name" value="HIS_KIN"/>
    <property type="match status" value="1"/>
</dbReference>
<dbReference type="EMBL" id="SRMF01000015">
    <property type="protein sequence ID" value="TGG90227.1"/>
    <property type="molecule type" value="Genomic_DNA"/>
</dbReference>
<feature type="domain" description="HAMP" evidence="12">
    <location>
        <begin position="189"/>
        <end position="242"/>
    </location>
</feature>
<dbReference type="GO" id="GO:0000156">
    <property type="term" value="F:phosphorelay response regulator activity"/>
    <property type="evidence" value="ECO:0007669"/>
    <property type="project" value="TreeGrafter"/>
</dbReference>
<dbReference type="OrthoDB" id="9804645at2"/>
<dbReference type="CDD" id="cd00082">
    <property type="entry name" value="HisKA"/>
    <property type="match status" value="1"/>
</dbReference>
<feature type="domain" description="Histidine kinase" evidence="11">
    <location>
        <begin position="250"/>
        <end position="466"/>
    </location>
</feature>
<dbReference type="EC" id="2.7.13.3" evidence="3"/>
<keyword evidence="7 13" id="KW-0418">Kinase</keyword>
<evidence type="ECO:0000256" key="10">
    <source>
        <dbReference type="SAM" id="Phobius"/>
    </source>
</evidence>
<dbReference type="InterPro" id="IPR036890">
    <property type="entry name" value="HATPase_C_sf"/>
</dbReference>
<evidence type="ECO:0000259" key="12">
    <source>
        <dbReference type="PROSITE" id="PS50885"/>
    </source>
</evidence>
<dbReference type="PANTHER" id="PTHR42878">
    <property type="entry name" value="TWO-COMPONENT HISTIDINE KINASE"/>
    <property type="match status" value="1"/>
</dbReference>
<dbReference type="Gene3D" id="6.10.340.10">
    <property type="match status" value="1"/>
</dbReference>
<dbReference type="InterPro" id="IPR036097">
    <property type="entry name" value="HisK_dim/P_sf"/>
</dbReference>
<evidence type="ECO:0000256" key="8">
    <source>
        <dbReference type="ARBA" id="ARBA00022840"/>
    </source>
</evidence>
<dbReference type="PROSITE" id="PS50885">
    <property type="entry name" value="HAMP"/>
    <property type="match status" value="1"/>
</dbReference>
<dbReference type="GO" id="GO:0000155">
    <property type="term" value="F:phosphorelay sensor kinase activity"/>
    <property type="evidence" value="ECO:0007669"/>
    <property type="project" value="InterPro"/>
</dbReference>
<keyword evidence="4" id="KW-0597">Phosphoprotein</keyword>
<protein>
    <recommendedName>
        <fullName evidence="3">histidine kinase</fullName>
        <ecNumber evidence="3">2.7.13.3</ecNumber>
    </recommendedName>
</protein>
<evidence type="ECO:0000256" key="1">
    <source>
        <dbReference type="ARBA" id="ARBA00000085"/>
    </source>
</evidence>
<keyword evidence="10" id="KW-1133">Transmembrane helix</keyword>
<evidence type="ECO:0000256" key="6">
    <source>
        <dbReference type="ARBA" id="ARBA00022741"/>
    </source>
</evidence>
<evidence type="ECO:0000259" key="11">
    <source>
        <dbReference type="PROSITE" id="PS50109"/>
    </source>
</evidence>
<dbReference type="SMART" id="SM00387">
    <property type="entry name" value="HATPase_c"/>
    <property type="match status" value="1"/>
</dbReference>
<dbReference type="Gene3D" id="1.10.287.130">
    <property type="match status" value="1"/>
</dbReference>
<dbReference type="InterPro" id="IPR003660">
    <property type="entry name" value="HAMP_dom"/>
</dbReference>
<dbReference type="AlphaFoldDB" id="A0A4Z0WAA2"/>
<dbReference type="PRINTS" id="PR00344">
    <property type="entry name" value="BCTRLSENSOR"/>
</dbReference>
<keyword evidence="14" id="KW-1185">Reference proteome</keyword>
<evidence type="ECO:0000256" key="7">
    <source>
        <dbReference type="ARBA" id="ARBA00022777"/>
    </source>
</evidence>
<keyword evidence="9" id="KW-0902">Two-component regulatory system</keyword>
<evidence type="ECO:0000256" key="2">
    <source>
        <dbReference type="ARBA" id="ARBA00004370"/>
    </source>
</evidence>
<dbReference type="GO" id="GO:0030295">
    <property type="term" value="F:protein kinase activator activity"/>
    <property type="evidence" value="ECO:0007669"/>
    <property type="project" value="TreeGrafter"/>
</dbReference>
<dbReference type="InterPro" id="IPR003594">
    <property type="entry name" value="HATPase_dom"/>
</dbReference>
<evidence type="ECO:0000256" key="4">
    <source>
        <dbReference type="ARBA" id="ARBA00022553"/>
    </source>
</evidence>
<sequence>MFALLKPASLRQWVLSSFVLALIPLVVLLWQGHRAFNTVSDRALQESQLAVDQARQMENLDNLIVGIERAVRQHMVIDSEPSRNNALEQIRLYREDLNPTCANLLTDLCHEQNVQLDTLTAQMDPSDNLDVELESLRIQHTQITEQAWQHLDERLIRHQDFVAHQQQSLVWQTIGLVLLTLVFVAWASRRISAPIQRLDRMIRAIGQQNTQPLKANIRGPRELNDLGRRLSWLSGRLQQLEALRLALLRHASHELKTPLASIKEGCSLLSDEVAGALTPRQAEVVSLLNASTDRLSQLTEQLLDYNQLLQQSAPMPSDVDPNQLIEHTLKQHQLSLQQRQQTVTVDCECDQLITDATLFQRMLDNLINNAQAYGDTRGQVSIRLYPQHSAMVLEVANTGPAIPETLRTSVFEPFQRGQARRHDALSGSGLGLSVVADCARLLGGTVSIVDTPSFDTCVQVILPPLDTLAPSATPDEHSLLTEGSSA</sequence>
<dbReference type="SUPFAM" id="SSF55874">
    <property type="entry name" value="ATPase domain of HSP90 chaperone/DNA topoisomerase II/histidine kinase"/>
    <property type="match status" value="1"/>
</dbReference>
<accession>A0A4Z0WAA2</accession>
<evidence type="ECO:0000256" key="9">
    <source>
        <dbReference type="ARBA" id="ARBA00023012"/>
    </source>
</evidence>
<dbReference type="RefSeq" id="WP_135484920.1">
    <property type="nucleotide sequence ID" value="NZ_SRMF01000015.1"/>
</dbReference>
<organism evidence="13 14">
    <name type="scientific">Natronospirillum operosum</name>
    <dbReference type="NCBI Taxonomy" id="2759953"/>
    <lineage>
        <taxon>Bacteria</taxon>
        <taxon>Pseudomonadati</taxon>
        <taxon>Pseudomonadota</taxon>
        <taxon>Gammaproteobacteria</taxon>
        <taxon>Oceanospirillales</taxon>
        <taxon>Natronospirillaceae</taxon>
        <taxon>Natronospirillum</taxon>
    </lineage>
</organism>
<evidence type="ECO:0000313" key="13">
    <source>
        <dbReference type="EMBL" id="TGG90227.1"/>
    </source>
</evidence>
<dbReference type="Pfam" id="PF02518">
    <property type="entry name" value="HATPase_c"/>
    <property type="match status" value="1"/>
</dbReference>
<keyword evidence="5" id="KW-0808">Transferase</keyword>
<keyword evidence="10" id="KW-0472">Membrane</keyword>
<evidence type="ECO:0000256" key="5">
    <source>
        <dbReference type="ARBA" id="ARBA00022679"/>
    </source>
</evidence>
<name>A0A4Z0WAA2_9GAMM</name>
<dbReference type="SMART" id="SM00388">
    <property type="entry name" value="HisKA"/>
    <property type="match status" value="1"/>
</dbReference>
<comment type="caution">
    <text evidence="13">The sequence shown here is derived from an EMBL/GenBank/DDBJ whole genome shotgun (WGS) entry which is preliminary data.</text>
</comment>
<comment type="subcellular location">
    <subcellularLocation>
        <location evidence="2">Membrane</location>
    </subcellularLocation>
</comment>